<reference evidence="1 2" key="1">
    <citation type="journal article" date="2018" name="Science">
        <title>The opium poppy genome and morphinan production.</title>
        <authorList>
            <person name="Guo L."/>
            <person name="Winzer T."/>
            <person name="Yang X."/>
            <person name="Li Y."/>
            <person name="Ning Z."/>
            <person name="He Z."/>
            <person name="Teodor R."/>
            <person name="Lu Y."/>
            <person name="Bowser T.A."/>
            <person name="Graham I.A."/>
            <person name="Ye K."/>
        </authorList>
    </citation>
    <scope>NUCLEOTIDE SEQUENCE [LARGE SCALE GENOMIC DNA]</scope>
    <source>
        <strain evidence="2">cv. HN1</strain>
        <tissue evidence="1">Leaves</tissue>
    </source>
</reference>
<dbReference type="AlphaFoldDB" id="A0A4Y7J4Y7"/>
<dbReference type="Proteomes" id="UP000316621">
    <property type="component" value="Chromosome 3"/>
</dbReference>
<dbReference type="Gramene" id="RZC55120">
    <property type="protein sequence ID" value="RZC55120"/>
    <property type="gene ID" value="C5167_013973"/>
</dbReference>
<sequence length="99" mass="11095">MSYVLLPAASKGWSDQKLDQTGGALGKYDNLKRNREDGYEFCLAGIGNSAVSLQIVLGRISELIKTCWSEDLDLMKTAEVLKMTNLSCCWRKQSILEYL</sequence>
<dbReference type="EMBL" id="CM010717">
    <property type="protein sequence ID" value="RZC55120.1"/>
    <property type="molecule type" value="Genomic_DNA"/>
</dbReference>
<gene>
    <name evidence="1" type="ORF">C5167_013973</name>
</gene>
<accession>A0A4Y7J4Y7</accession>
<organism evidence="1 2">
    <name type="scientific">Papaver somniferum</name>
    <name type="common">Opium poppy</name>
    <dbReference type="NCBI Taxonomy" id="3469"/>
    <lineage>
        <taxon>Eukaryota</taxon>
        <taxon>Viridiplantae</taxon>
        <taxon>Streptophyta</taxon>
        <taxon>Embryophyta</taxon>
        <taxon>Tracheophyta</taxon>
        <taxon>Spermatophyta</taxon>
        <taxon>Magnoliopsida</taxon>
        <taxon>Ranunculales</taxon>
        <taxon>Papaveraceae</taxon>
        <taxon>Papaveroideae</taxon>
        <taxon>Papaver</taxon>
    </lineage>
</organism>
<proteinExistence type="predicted"/>
<protein>
    <submittedName>
        <fullName evidence="1">Uncharacterized protein</fullName>
    </submittedName>
</protein>
<evidence type="ECO:0000313" key="1">
    <source>
        <dbReference type="EMBL" id="RZC55120.1"/>
    </source>
</evidence>
<keyword evidence="2" id="KW-1185">Reference proteome</keyword>
<evidence type="ECO:0000313" key="2">
    <source>
        <dbReference type="Proteomes" id="UP000316621"/>
    </source>
</evidence>
<name>A0A4Y7J4Y7_PAPSO</name>